<evidence type="ECO:0000313" key="3">
    <source>
        <dbReference type="Proteomes" id="UP000218209"/>
    </source>
</evidence>
<dbReference type="Gene3D" id="3.90.1150.10">
    <property type="entry name" value="Aspartate Aminotransferase, domain 1"/>
    <property type="match status" value="1"/>
</dbReference>
<dbReference type="InterPro" id="IPR015422">
    <property type="entry name" value="PyrdxlP-dep_Trfase_small"/>
</dbReference>
<name>A0A1X6NKW3_PORUM</name>
<dbReference type="InterPro" id="IPR004839">
    <property type="entry name" value="Aminotransferase_I/II_large"/>
</dbReference>
<evidence type="ECO:0000313" key="2">
    <source>
        <dbReference type="EMBL" id="OSX69170.1"/>
    </source>
</evidence>
<dbReference type="InterPro" id="IPR015421">
    <property type="entry name" value="PyrdxlP-dep_Trfase_major"/>
</dbReference>
<gene>
    <name evidence="2" type="ORF">BU14_1777s0002</name>
</gene>
<protein>
    <recommendedName>
        <fullName evidence="1">Aminotransferase class I/classII large domain-containing protein</fullName>
    </recommendedName>
</protein>
<dbReference type="Proteomes" id="UP000218209">
    <property type="component" value="Unassembled WGS sequence"/>
</dbReference>
<dbReference type="CDD" id="cd00609">
    <property type="entry name" value="AAT_like"/>
    <property type="match status" value="1"/>
</dbReference>
<dbReference type="SUPFAM" id="SSF53383">
    <property type="entry name" value="PLP-dependent transferases"/>
    <property type="match status" value="1"/>
</dbReference>
<dbReference type="InterPro" id="IPR015424">
    <property type="entry name" value="PyrdxlP-dep_Trfase"/>
</dbReference>
<dbReference type="Gene3D" id="3.40.640.10">
    <property type="entry name" value="Type I PLP-dependent aspartate aminotransferase-like (Major domain)"/>
    <property type="match status" value="1"/>
</dbReference>
<dbReference type="GO" id="GO:0030170">
    <property type="term" value="F:pyridoxal phosphate binding"/>
    <property type="evidence" value="ECO:0007669"/>
    <property type="project" value="InterPro"/>
</dbReference>
<sequence length="386" mass="40782">MASLWDKKDVSDVINIGKGHPKTSLLPLDGISKAFAAAAARPGAETTLLQYGRMQGSEDLITLLIAWLRDAVGRGDELQPENVLITTGSGPALDYILHLFTAPGDTVFADSPGYFLAFPSFADCGLRVVDIPTDGGGMDVEAVAAKCAAGEVPRVIYTVPIGANPTGATMTDERRRRLVELARQYGFIIVADEVYQLLTYDGAAAPKSLAQFDTDPEKRVVFAVNSFSKLLGPGLRLGWVEAGPAAIRRMVASGAIQSGGGLNPFPSAVVAEMLRSGDAQRHVATVRHAYTATSAVLCDALDAELTPVLGADGFRYVRPTGGFFVFVRLAPAFDTEVLLQTYAKEEGVVFFAGRHFASGMAGGEGFTNALRVCFAFLDEVAGVAAA</sequence>
<dbReference type="OrthoDB" id="691673at2759"/>
<dbReference type="PANTHER" id="PTHR42858:SF1">
    <property type="entry name" value="LD15494P"/>
    <property type="match status" value="1"/>
</dbReference>
<dbReference type="PANTHER" id="PTHR42858">
    <property type="entry name" value="AMINOTRANSFERASE"/>
    <property type="match status" value="1"/>
</dbReference>
<dbReference type="Pfam" id="PF00155">
    <property type="entry name" value="Aminotran_1_2"/>
    <property type="match status" value="1"/>
</dbReference>
<dbReference type="GO" id="GO:0047536">
    <property type="term" value="F:2-aminoadipate transaminase activity"/>
    <property type="evidence" value="ECO:0007669"/>
    <property type="project" value="TreeGrafter"/>
</dbReference>
<proteinExistence type="predicted"/>
<dbReference type="EMBL" id="KV919726">
    <property type="protein sequence ID" value="OSX69170.1"/>
    <property type="molecule type" value="Genomic_DNA"/>
</dbReference>
<keyword evidence="3" id="KW-1185">Reference proteome</keyword>
<evidence type="ECO:0000259" key="1">
    <source>
        <dbReference type="Pfam" id="PF00155"/>
    </source>
</evidence>
<feature type="domain" description="Aminotransferase class I/classII large" evidence="1">
    <location>
        <begin position="13"/>
        <end position="378"/>
    </location>
</feature>
<organism evidence="2 3">
    <name type="scientific">Porphyra umbilicalis</name>
    <name type="common">Purple laver</name>
    <name type="synonym">Red alga</name>
    <dbReference type="NCBI Taxonomy" id="2786"/>
    <lineage>
        <taxon>Eukaryota</taxon>
        <taxon>Rhodophyta</taxon>
        <taxon>Bangiophyceae</taxon>
        <taxon>Bangiales</taxon>
        <taxon>Bangiaceae</taxon>
        <taxon>Porphyra</taxon>
    </lineage>
</organism>
<reference evidence="2 3" key="1">
    <citation type="submission" date="2017-03" db="EMBL/GenBank/DDBJ databases">
        <title>WGS assembly of Porphyra umbilicalis.</title>
        <authorList>
            <person name="Brawley S.H."/>
            <person name="Blouin N.A."/>
            <person name="Ficko-Blean E."/>
            <person name="Wheeler G.L."/>
            <person name="Lohr M."/>
            <person name="Goodson H.V."/>
            <person name="Jenkins J.W."/>
            <person name="Blaby-Haas C.E."/>
            <person name="Helliwell K.E."/>
            <person name="Chan C."/>
            <person name="Marriage T."/>
            <person name="Bhattacharya D."/>
            <person name="Klein A.S."/>
            <person name="Badis Y."/>
            <person name="Brodie J."/>
            <person name="Cao Y."/>
            <person name="Collen J."/>
            <person name="Dittami S.M."/>
            <person name="Gachon C.M."/>
            <person name="Green B.R."/>
            <person name="Karpowicz S."/>
            <person name="Kim J.W."/>
            <person name="Kudahl U."/>
            <person name="Lin S."/>
            <person name="Michel G."/>
            <person name="Mittag M."/>
            <person name="Olson B.J."/>
            <person name="Pangilinan J."/>
            <person name="Peng Y."/>
            <person name="Qiu H."/>
            <person name="Shu S."/>
            <person name="Singer J.T."/>
            <person name="Smith A.G."/>
            <person name="Sprecher B.N."/>
            <person name="Wagner V."/>
            <person name="Wang W."/>
            <person name="Wang Z.-Y."/>
            <person name="Yan J."/>
            <person name="Yarish C."/>
            <person name="Zoeuner-Riek S."/>
            <person name="Zhuang Y."/>
            <person name="Zou Y."/>
            <person name="Lindquist E.A."/>
            <person name="Grimwood J."/>
            <person name="Barry K."/>
            <person name="Rokhsar D.S."/>
            <person name="Schmutz J."/>
            <person name="Stiller J.W."/>
            <person name="Grossman A.R."/>
            <person name="Prochnik S.E."/>
        </authorList>
    </citation>
    <scope>NUCLEOTIDE SEQUENCE [LARGE SCALE GENOMIC DNA]</scope>
    <source>
        <strain evidence="2">4086291</strain>
    </source>
</reference>
<accession>A0A1X6NKW3</accession>
<dbReference type="AlphaFoldDB" id="A0A1X6NKW3"/>